<evidence type="ECO:0000313" key="2">
    <source>
        <dbReference type="Proteomes" id="UP001465976"/>
    </source>
</evidence>
<proteinExistence type="predicted"/>
<comment type="caution">
    <text evidence="1">The sequence shown here is derived from an EMBL/GenBank/DDBJ whole genome shotgun (WGS) entry which is preliminary data.</text>
</comment>
<accession>A0ABR3FWB7</accession>
<evidence type="ECO:0000313" key="1">
    <source>
        <dbReference type="EMBL" id="KAL0579822.1"/>
    </source>
</evidence>
<dbReference type="Proteomes" id="UP001465976">
    <property type="component" value="Unassembled WGS sequence"/>
</dbReference>
<gene>
    <name evidence="1" type="ORF">V5O48_002173</name>
</gene>
<name>A0ABR3FWB7_9AGAR</name>
<organism evidence="1 2">
    <name type="scientific">Marasmius crinis-equi</name>
    <dbReference type="NCBI Taxonomy" id="585013"/>
    <lineage>
        <taxon>Eukaryota</taxon>
        <taxon>Fungi</taxon>
        <taxon>Dikarya</taxon>
        <taxon>Basidiomycota</taxon>
        <taxon>Agaricomycotina</taxon>
        <taxon>Agaricomycetes</taxon>
        <taxon>Agaricomycetidae</taxon>
        <taxon>Agaricales</taxon>
        <taxon>Marasmiineae</taxon>
        <taxon>Marasmiaceae</taxon>
        <taxon>Marasmius</taxon>
    </lineage>
</organism>
<protein>
    <submittedName>
        <fullName evidence="1">Uncharacterized protein</fullName>
    </submittedName>
</protein>
<keyword evidence="2" id="KW-1185">Reference proteome</keyword>
<dbReference type="EMBL" id="JBAHYK010000047">
    <property type="protein sequence ID" value="KAL0579822.1"/>
    <property type="molecule type" value="Genomic_DNA"/>
</dbReference>
<sequence>MVAIRTLTLSSDAETVFPLFAQSSITFTLTTLHLYGDLKGRVKNLSVQAGNILDFIGHFAVLKELSMCYEIQRYIRNAVKPTDGPGSKKATLRFLHTLDLNLPWSIFMLWFLIPGVLRFPSVEKLQIDSEWSTEDRTIPLNLQAYLELFSSLKDLTILLHNWMTCQRLLDIVESTREEKGEGEPEPLKVIVTVPSNTADVPEIEGITWILQFGAI</sequence>
<reference evidence="1 2" key="1">
    <citation type="submission" date="2024-02" db="EMBL/GenBank/DDBJ databases">
        <title>A draft genome for the cacao thread blight pathogen Marasmius crinis-equi.</title>
        <authorList>
            <person name="Cohen S.P."/>
            <person name="Baruah I.K."/>
            <person name="Amoako-Attah I."/>
            <person name="Bukari Y."/>
            <person name="Meinhardt L.W."/>
            <person name="Bailey B.A."/>
        </authorList>
    </citation>
    <scope>NUCLEOTIDE SEQUENCE [LARGE SCALE GENOMIC DNA]</scope>
    <source>
        <strain evidence="1 2">GH-76</strain>
    </source>
</reference>